<accession>F2NH69</accession>
<evidence type="ECO:0000259" key="6">
    <source>
        <dbReference type="PROSITE" id="PS51880"/>
    </source>
</evidence>
<protein>
    <recommendedName>
        <fullName evidence="6">TGS domain-containing protein</fullName>
    </recommendedName>
</protein>
<dbReference type="GO" id="GO:0005737">
    <property type="term" value="C:cytoplasm"/>
    <property type="evidence" value="ECO:0007669"/>
    <property type="project" value="TreeGrafter"/>
</dbReference>
<evidence type="ECO:0000313" key="8">
    <source>
        <dbReference type="Proteomes" id="UP000000483"/>
    </source>
</evidence>
<dbReference type="FunFam" id="3.10.20.30:FF:000029">
    <property type="entry name" value="Obg-like ATPase 1"/>
    <property type="match status" value="1"/>
</dbReference>
<dbReference type="EMBL" id="CP002629">
    <property type="protein sequence ID" value="AEB08911.1"/>
    <property type="molecule type" value="Genomic_DNA"/>
</dbReference>
<evidence type="ECO:0000256" key="5">
    <source>
        <dbReference type="ARBA" id="ARBA00022842"/>
    </source>
</evidence>
<dbReference type="PANTHER" id="PTHR23305:SF18">
    <property type="entry name" value="OBG-TYPE G DOMAIN-CONTAINING PROTEIN"/>
    <property type="match status" value="1"/>
</dbReference>
<dbReference type="GO" id="GO:0046872">
    <property type="term" value="F:metal ion binding"/>
    <property type="evidence" value="ECO:0007669"/>
    <property type="project" value="UniProtKB-KW"/>
</dbReference>
<dbReference type="eggNOG" id="COG0012">
    <property type="taxonomic scope" value="Bacteria"/>
</dbReference>
<dbReference type="GO" id="GO:0016887">
    <property type="term" value="F:ATP hydrolysis activity"/>
    <property type="evidence" value="ECO:0007669"/>
    <property type="project" value="TreeGrafter"/>
</dbReference>
<evidence type="ECO:0000256" key="1">
    <source>
        <dbReference type="ARBA" id="ARBA00001946"/>
    </source>
</evidence>
<feature type="domain" description="TGS" evidence="6">
    <location>
        <begin position="144"/>
        <end position="227"/>
    </location>
</feature>
<comment type="cofactor">
    <cofactor evidence="1">
        <name>Mg(2+)</name>
        <dbReference type="ChEBI" id="CHEBI:18420"/>
    </cofactor>
</comment>
<evidence type="ECO:0000256" key="4">
    <source>
        <dbReference type="ARBA" id="ARBA00022840"/>
    </source>
</evidence>
<evidence type="ECO:0000256" key="2">
    <source>
        <dbReference type="ARBA" id="ARBA00022723"/>
    </source>
</evidence>
<sequence>MKVCTVGLDLPEGKVKYHDDKFMELVKKCDPLKVTPFYVEFIRDDLVHADAFVVSAEKVLDLLILDMEKLEGRRDRTEDAGEKALLSRCLEGLEMEVPLCDLALAPEELALIKTLAPLSLKPTLVMGELLAVNEIITRVLAKAKMVFFYTVGKKEVHAWPVHYHADIVTCAGKIHTDLARGFIKADIVKYDDFVNVFNMQEARAKKLVHLVDRDYHIEDGDIVEIRFNV</sequence>
<keyword evidence="3" id="KW-0547">Nucleotide-binding</keyword>
<organism evidence="7 8">
    <name type="scientific">Desulfobacca acetoxidans (strain ATCC 700848 / DSM 11109 / ASRB2)</name>
    <dbReference type="NCBI Taxonomy" id="880072"/>
    <lineage>
        <taxon>Bacteria</taxon>
        <taxon>Pseudomonadati</taxon>
        <taxon>Thermodesulfobacteriota</taxon>
        <taxon>Desulfobaccia</taxon>
        <taxon>Desulfobaccales</taxon>
        <taxon>Desulfobaccaceae</taxon>
        <taxon>Desulfobacca</taxon>
    </lineage>
</organism>
<dbReference type="AlphaFoldDB" id="F2NH69"/>
<gene>
    <name evidence="7" type="ordered locus">Desac_1046</name>
</gene>
<name>F2NH69_DESAR</name>
<dbReference type="Proteomes" id="UP000000483">
    <property type="component" value="Chromosome"/>
</dbReference>
<dbReference type="SUPFAM" id="SSF81271">
    <property type="entry name" value="TGS-like"/>
    <property type="match status" value="1"/>
</dbReference>
<dbReference type="GO" id="GO:0005524">
    <property type="term" value="F:ATP binding"/>
    <property type="evidence" value="ECO:0007669"/>
    <property type="project" value="UniProtKB-KW"/>
</dbReference>
<dbReference type="STRING" id="880072.Desac_1046"/>
<dbReference type="InterPro" id="IPR013029">
    <property type="entry name" value="YchF_C"/>
</dbReference>
<dbReference type="Gene3D" id="3.10.20.30">
    <property type="match status" value="1"/>
</dbReference>
<dbReference type="InterPro" id="IPR004095">
    <property type="entry name" value="TGS"/>
</dbReference>
<dbReference type="PANTHER" id="PTHR23305">
    <property type="entry name" value="OBG GTPASE FAMILY"/>
    <property type="match status" value="1"/>
</dbReference>
<evidence type="ECO:0000313" key="7">
    <source>
        <dbReference type="EMBL" id="AEB08911.1"/>
    </source>
</evidence>
<evidence type="ECO:0000256" key="3">
    <source>
        <dbReference type="ARBA" id="ARBA00022741"/>
    </source>
</evidence>
<dbReference type="Pfam" id="PF06071">
    <property type="entry name" value="YchF-GTPase_C"/>
    <property type="match status" value="1"/>
</dbReference>
<keyword evidence="5" id="KW-0460">Magnesium</keyword>
<dbReference type="RefSeq" id="WP_013706023.1">
    <property type="nucleotide sequence ID" value="NC_015388.1"/>
</dbReference>
<dbReference type="InterPro" id="IPR012676">
    <property type="entry name" value="TGS-like"/>
</dbReference>
<dbReference type="OrthoDB" id="9810373at2"/>
<dbReference type="PROSITE" id="PS51880">
    <property type="entry name" value="TGS"/>
    <property type="match status" value="1"/>
</dbReference>
<keyword evidence="2" id="KW-0479">Metal-binding</keyword>
<reference evidence="8" key="2">
    <citation type="submission" date="2011-03" db="EMBL/GenBank/DDBJ databases">
        <title>The complete genome of Desulfobacca acetoxidans DSM 11109.</title>
        <authorList>
            <consortium name="US DOE Joint Genome Institute (JGI-PGF)"/>
            <person name="Lucas S."/>
            <person name="Copeland A."/>
            <person name="Lapidus A."/>
            <person name="Bruce D."/>
            <person name="Goodwin L."/>
            <person name="Pitluck S."/>
            <person name="Peters L."/>
            <person name="Kyrpides N."/>
            <person name="Mavromatis K."/>
            <person name="Ivanova N."/>
            <person name="Ovchinnikova G."/>
            <person name="Teshima H."/>
            <person name="Detter J.C."/>
            <person name="Han C."/>
            <person name="Land M."/>
            <person name="Hauser L."/>
            <person name="Markowitz V."/>
            <person name="Cheng J.-F."/>
            <person name="Hugenholtz P."/>
            <person name="Woyke T."/>
            <person name="Wu D."/>
            <person name="Spring S."/>
            <person name="Schueler E."/>
            <person name="Brambilla E."/>
            <person name="Klenk H.-P."/>
            <person name="Eisen J.A."/>
        </authorList>
    </citation>
    <scope>NUCLEOTIDE SEQUENCE [LARGE SCALE GENOMIC DNA]</scope>
    <source>
        <strain evidence="8">ATCC 700848 / DSM 11109 / ASRB2</strain>
    </source>
</reference>
<dbReference type="KEGG" id="dao:Desac_1046"/>
<proteinExistence type="predicted"/>
<dbReference type="HOGENOM" id="CLU_1208172_0_0_7"/>
<reference evidence="7 8" key="1">
    <citation type="journal article" date="2011" name="Stand. Genomic Sci.">
        <title>Complete genome sequence of the acetate-degrading sulfate reducer Desulfobacca acetoxidans type strain (ASRB2).</title>
        <authorList>
            <person name="Goker M."/>
            <person name="Teshima H."/>
            <person name="Lapidus A."/>
            <person name="Nolan M."/>
            <person name="Lucas S."/>
            <person name="Hammon N."/>
            <person name="Deshpande S."/>
            <person name="Cheng J.F."/>
            <person name="Tapia R."/>
            <person name="Han C."/>
            <person name="Goodwin L."/>
            <person name="Pitluck S."/>
            <person name="Huntemann M."/>
            <person name="Liolios K."/>
            <person name="Ivanova N."/>
            <person name="Pagani I."/>
            <person name="Mavromatis K."/>
            <person name="Ovchinikova G."/>
            <person name="Pati A."/>
            <person name="Chen A."/>
            <person name="Palaniappan K."/>
            <person name="Land M."/>
            <person name="Hauser L."/>
            <person name="Brambilla E.M."/>
            <person name="Rohde M."/>
            <person name="Spring S."/>
            <person name="Detter J.C."/>
            <person name="Woyke T."/>
            <person name="Bristow J."/>
            <person name="Eisen J.A."/>
            <person name="Markowitz V."/>
            <person name="Hugenholtz P."/>
            <person name="Kyrpides N.C."/>
            <person name="Klenk H.P."/>
        </authorList>
    </citation>
    <scope>NUCLEOTIDE SEQUENCE [LARGE SCALE GENOMIC DNA]</scope>
    <source>
        <strain evidence="8">ATCC 700848 / DSM 11109 / ASRB2</strain>
    </source>
</reference>
<dbReference type="InterPro" id="IPR012675">
    <property type="entry name" value="Beta-grasp_dom_sf"/>
</dbReference>
<keyword evidence="8" id="KW-1185">Reference proteome</keyword>
<keyword evidence="4" id="KW-0067">ATP-binding</keyword>